<dbReference type="RefSeq" id="WP_087413168.1">
    <property type="nucleotide sequence ID" value="NZ_NFKE01000010.1"/>
</dbReference>
<proteinExistence type="predicted"/>
<evidence type="ECO:0000313" key="2">
    <source>
        <dbReference type="EMBL" id="OUP32829.1"/>
    </source>
</evidence>
<evidence type="ECO:0008006" key="4">
    <source>
        <dbReference type="Google" id="ProtNLM"/>
    </source>
</evidence>
<reference evidence="3" key="1">
    <citation type="submission" date="2017-04" db="EMBL/GenBank/DDBJ databases">
        <title>Function of individual gut microbiota members based on whole genome sequencing of pure cultures obtained from chicken caecum.</title>
        <authorList>
            <person name="Medvecky M."/>
            <person name="Cejkova D."/>
            <person name="Polansky O."/>
            <person name="Karasova D."/>
            <person name="Kubasova T."/>
            <person name="Cizek A."/>
            <person name="Rychlik I."/>
        </authorList>
    </citation>
    <scope>NUCLEOTIDE SEQUENCE [LARGE SCALE GENOMIC DNA]</scope>
    <source>
        <strain evidence="3">An189</strain>
    </source>
</reference>
<feature type="chain" id="PRO_5012892872" description="Lipoprotein" evidence="1">
    <location>
        <begin position="23"/>
        <end position="398"/>
    </location>
</feature>
<protein>
    <recommendedName>
        <fullName evidence="4">Lipoprotein</fullName>
    </recommendedName>
</protein>
<name>A0A1Y4JPW6_9BACE</name>
<dbReference type="PROSITE" id="PS51257">
    <property type="entry name" value="PROKAR_LIPOPROTEIN"/>
    <property type="match status" value="1"/>
</dbReference>
<organism evidence="2 3">
    <name type="scientific">Bacteroides clarus</name>
    <dbReference type="NCBI Taxonomy" id="626929"/>
    <lineage>
        <taxon>Bacteria</taxon>
        <taxon>Pseudomonadati</taxon>
        <taxon>Bacteroidota</taxon>
        <taxon>Bacteroidia</taxon>
        <taxon>Bacteroidales</taxon>
        <taxon>Bacteroidaceae</taxon>
        <taxon>Bacteroides</taxon>
    </lineage>
</organism>
<accession>A0A1Y4JPW6</accession>
<sequence length="398" mass="44269">MNKNSKIFLAILAILSTTSLLGCGGDKIIVGSETNTNPISNQRPVLNVYIENSGSMDGYMCDGSQLKDAVFDYVSDLSVCSDTTSLNYINNRIIPYKGSLEQYIKTMTPTTFQKAGGNHSNSDLGEMLKMILQEMTDTSVSIFISDCILDLPVSNSQKFLSRCQISIKNAINEGRNKIPDLGVEIIKMTSDFNGKYYYPNGGIEKLKYVKRPYYIWIFGNNNILAKLNSVVPVNELKDFGFEGIVAYSKKVAAPYEIKNRSLTSTTINPTKGNYNATIRVNLSSTLQPETVIQDLSNYTFNNQSLVIEDIRPITASDSPYTHFINIVIPKGVNIAEDNLILKAPQMPDWVIESNDDSGIEINDNLNKTTGIKYLIDGVADAYKKDKVLTSLRFTVKRK</sequence>
<feature type="signal peptide" evidence="1">
    <location>
        <begin position="1"/>
        <end position="22"/>
    </location>
</feature>
<comment type="caution">
    <text evidence="2">The sequence shown here is derived from an EMBL/GenBank/DDBJ whole genome shotgun (WGS) entry which is preliminary data.</text>
</comment>
<gene>
    <name evidence="2" type="ORF">B5F24_13120</name>
</gene>
<dbReference type="EMBL" id="NFKE01000010">
    <property type="protein sequence ID" value="OUP32829.1"/>
    <property type="molecule type" value="Genomic_DNA"/>
</dbReference>
<dbReference type="AlphaFoldDB" id="A0A1Y4JPW6"/>
<evidence type="ECO:0000256" key="1">
    <source>
        <dbReference type="SAM" id="SignalP"/>
    </source>
</evidence>
<keyword evidence="1" id="KW-0732">Signal</keyword>
<evidence type="ECO:0000313" key="3">
    <source>
        <dbReference type="Proteomes" id="UP000196587"/>
    </source>
</evidence>
<dbReference type="Proteomes" id="UP000196587">
    <property type="component" value="Unassembled WGS sequence"/>
</dbReference>